<dbReference type="OrthoDB" id="514444at2759"/>
<proteinExistence type="predicted"/>
<feature type="transmembrane region" description="Helical" evidence="2">
    <location>
        <begin position="264"/>
        <end position="286"/>
    </location>
</feature>
<dbReference type="Proteomes" id="UP000239899">
    <property type="component" value="Unassembled WGS sequence"/>
</dbReference>
<gene>
    <name evidence="3" type="ORF">C2E21_9169</name>
</gene>
<evidence type="ECO:0000256" key="1">
    <source>
        <dbReference type="SAM" id="MobiDB-lite"/>
    </source>
</evidence>
<dbReference type="AlphaFoldDB" id="A0A2P6TC78"/>
<feature type="region of interest" description="Disordered" evidence="1">
    <location>
        <begin position="123"/>
        <end position="154"/>
    </location>
</feature>
<dbReference type="InterPro" id="IPR037185">
    <property type="entry name" value="EmrE-like"/>
</dbReference>
<feature type="region of interest" description="Disordered" evidence="1">
    <location>
        <begin position="19"/>
        <end position="56"/>
    </location>
</feature>
<organism evidence="3 4">
    <name type="scientific">Chlorella sorokiniana</name>
    <name type="common">Freshwater green alga</name>
    <dbReference type="NCBI Taxonomy" id="3076"/>
    <lineage>
        <taxon>Eukaryota</taxon>
        <taxon>Viridiplantae</taxon>
        <taxon>Chlorophyta</taxon>
        <taxon>core chlorophytes</taxon>
        <taxon>Trebouxiophyceae</taxon>
        <taxon>Chlorellales</taxon>
        <taxon>Chlorellaceae</taxon>
        <taxon>Chlorella clade</taxon>
        <taxon>Chlorella</taxon>
    </lineage>
</organism>
<feature type="transmembrane region" description="Helical" evidence="2">
    <location>
        <begin position="298"/>
        <end position="318"/>
    </location>
</feature>
<reference evidence="3 4" key="1">
    <citation type="journal article" date="2018" name="Plant J.">
        <title>Genome sequences of Chlorella sorokiniana UTEX 1602 and Micractinium conductrix SAG 241.80: implications to maltose excretion by a green alga.</title>
        <authorList>
            <person name="Arriola M.B."/>
            <person name="Velmurugan N."/>
            <person name="Zhang Y."/>
            <person name="Plunkett M.H."/>
            <person name="Hondzo H."/>
            <person name="Barney B.M."/>
        </authorList>
    </citation>
    <scope>NUCLEOTIDE SEQUENCE [LARGE SCALE GENOMIC DNA]</scope>
    <source>
        <strain evidence="4">UTEX 1602</strain>
    </source>
</reference>
<feature type="transmembrane region" description="Helical" evidence="2">
    <location>
        <begin position="236"/>
        <end position="257"/>
    </location>
</feature>
<name>A0A2P6TC78_CHLSO</name>
<dbReference type="SUPFAM" id="SSF103481">
    <property type="entry name" value="Multidrug resistance efflux transporter EmrE"/>
    <property type="match status" value="1"/>
</dbReference>
<keyword evidence="2" id="KW-1133">Transmembrane helix</keyword>
<feature type="transmembrane region" description="Helical" evidence="2">
    <location>
        <begin position="330"/>
        <end position="348"/>
    </location>
</feature>
<evidence type="ECO:0000313" key="3">
    <source>
        <dbReference type="EMBL" id="PRW20241.1"/>
    </source>
</evidence>
<protein>
    <submittedName>
        <fullName evidence="3">Coiled-coil Y</fullName>
    </submittedName>
</protein>
<keyword evidence="2" id="KW-0472">Membrane</keyword>
<sequence length="484" mass="50171">MALGSVTVLDGTTRGLRWAQRAQQRRRHGLPVLAPSSKAGKARQHSSGKEVNGCRAEEGTAGLPAAANEKPAAAAAAPVAVAPNCCRISADGSQLASRSAVVEEPDAAAAVVAAAEAAVCPDGTTAAQHSQQQLEGASGQPASQGPAAPRPTGRSFALARQQAASFVQPGSAAAAEADAEPPPRPELALARGLSRRVRDLSTGRPRLVRLAALTVITSSFSAAYCCQIAAPGFVDPSLVQLVNMFTVLGVALVQSVLLRHRLPLSIWPCSAVMLGGAAMVIVPSIGSGTGAGLNGWRGWLGFGLSLASMATTVVYFVSLQASRRLGFTSLQLQYLYLLLSVAVLLPISLGVDGTDWPANFRGWTAADWAVLVVMSCCVVISANLCIQYSTWVLGAPTVSMFYGLRLVAAIVESNLILGTTVIKEPVQIAGTVITVCAVTVYMVLQWRRSKQQAQAEAGTGSPPSSSQLQAQEAAQPPLRQPAEP</sequence>
<feature type="transmembrane region" description="Helical" evidence="2">
    <location>
        <begin position="368"/>
        <end position="390"/>
    </location>
</feature>
<feature type="region of interest" description="Disordered" evidence="1">
    <location>
        <begin position="454"/>
        <end position="484"/>
    </location>
</feature>
<comment type="caution">
    <text evidence="3">The sequence shown here is derived from an EMBL/GenBank/DDBJ whole genome shotgun (WGS) entry which is preliminary data.</text>
</comment>
<dbReference type="EMBL" id="LHPG02000025">
    <property type="protein sequence ID" value="PRW20241.1"/>
    <property type="molecule type" value="Genomic_DNA"/>
</dbReference>
<accession>A0A2P6TC78</accession>
<feature type="compositionally biased region" description="Low complexity" evidence="1">
    <location>
        <begin position="461"/>
        <end position="484"/>
    </location>
</feature>
<evidence type="ECO:0000256" key="2">
    <source>
        <dbReference type="SAM" id="Phobius"/>
    </source>
</evidence>
<keyword evidence="2" id="KW-0812">Transmembrane</keyword>
<keyword evidence="4" id="KW-1185">Reference proteome</keyword>
<feature type="transmembrane region" description="Helical" evidence="2">
    <location>
        <begin position="428"/>
        <end position="444"/>
    </location>
</feature>
<evidence type="ECO:0000313" key="4">
    <source>
        <dbReference type="Proteomes" id="UP000239899"/>
    </source>
</evidence>
<feature type="compositionally biased region" description="Polar residues" evidence="1">
    <location>
        <begin position="125"/>
        <end position="143"/>
    </location>
</feature>